<organism evidence="2">
    <name type="scientific">Iconisemion striatum</name>
    <dbReference type="NCBI Taxonomy" id="60296"/>
    <lineage>
        <taxon>Eukaryota</taxon>
        <taxon>Metazoa</taxon>
        <taxon>Chordata</taxon>
        <taxon>Craniata</taxon>
        <taxon>Vertebrata</taxon>
        <taxon>Euteleostomi</taxon>
        <taxon>Actinopterygii</taxon>
        <taxon>Neopterygii</taxon>
        <taxon>Teleostei</taxon>
        <taxon>Neoteleostei</taxon>
        <taxon>Acanthomorphata</taxon>
        <taxon>Ovalentaria</taxon>
        <taxon>Atherinomorphae</taxon>
        <taxon>Cyprinodontiformes</taxon>
        <taxon>Nothobranchiidae</taxon>
        <taxon>Iconisemion</taxon>
    </lineage>
</organism>
<accession>A0A1A7Y1T8</accession>
<protein>
    <submittedName>
        <fullName evidence="2">Uncharacterized protein</fullName>
    </submittedName>
</protein>
<feature type="non-terminal residue" evidence="2">
    <location>
        <position position="105"/>
    </location>
</feature>
<keyword evidence="1" id="KW-0812">Transmembrane</keyword>
<name>A0A1A7Y1T8_9TELE</name>
<gene>
    <name evidence="2" type="primary">CABZ01081490.1</name>
</gene>
<feature type="transmembrane region" description="Helical" evidence="1">
    <location>
        <begin position="31"/>
        <end position="52"/>
    </location>
</feature>
<sequence>PTKRYQNSGVPVCLQETFEDSNLQIAPILPLLYYTLCPSLCVLYFYTVLFHLSSFSTNVTTVLSHSGQKGLPNSIYQTYTSRTSALLKMSSYILWTQRIDCLREK</sequence>
<dbReference type="AlphaFoldDB" id="A0A1A7Y1T8"/>
<evidence type="ECO:0000256" key="1">
    <source>
        <dbReference type="SAM" id="Phobius"/>
    </source>
</evidence>
<evidence type="ECO:0000313" key="2">
    <source>
        <dbReference type="EMBL" id="SBP23955.1"/>
    </source>
</evidence>
<proteinExistence type="predicted"/>
<keyword evidence="1" id="KW-0472">Membrane</keyword>
<reference evidence="2" key="1">
    <citation type="submission" date="2016-05" db="EMBL/GenBank/DDBJ databases">
        <authorList>
            <person name="Lavstsen T."/>
            <person name="Jespersen J.S."/>
        </authorList>
    </citation>
    <scope>NUCLEOTIDE SEQUENCE</scope>
    <source>
        <tissue evidence="2">Brain</tissue>
    </source>
</reference>
<keyword evidence="1" id="KW-1133">Transmembrane helix</keyword>
<reference evidence="2" key="2">
    <citation type="submission" date="2016-06" db="EMBL/GenBank/DDBJ databases">
        <title>The genome of a short-lived fish provides insights into sex chromosome evolution and the genetic control of aging.</title>
        <authorList>
            <person name="Reichwald K."/>
            <person name="Felder M."/>
            <person name="Petzold A."/>
            <person name="Koch P."/>
            <person name="Groth M."/>
            <person name="Platzer M."/>
        </authorList>
    </citation>
    <scope>NUCLEOTIDE SEQUENCE</scope>
    <source>
        <tissue evidence="2">Brain</tissue>
    </source>
</reference>
<dbReference type="EMBL" id="HADX01001723">
    <property type="protein sequence ID" value="SBP23955.1"/>
    <property type="molecule type" value="Transcribed_RNA"/>
</dbReference>
<feature type="non-terminal residue" evidence="2">
    <location>
        <position position="1"/>
    </location>
</feature>